<sequence>MKNGKASKSVENKYILIDDILYYISKADTEPVLRLYVPLQFRDEVVKQYHDHDHLCVDKMYDAIKVEQAVFYRHHLRISKLDSKWKPFYRIIEQRSPVSFIIKNQLNGDTTKVHAKHLKPAPVNEWTIPKLGQADKRKQLRKTTYVAPPESSDKESENDTDNENSSIEEVEQTRDELIRRYKNERESGEDDIPLMELTKRDMGLTTGFVLLMLLFGFGELAFMSDNIVFDKINTVTTTRSKWLVPFVIDLKSFEGFLDRISNDIVQSAALAQNVLRRNASFNNRKFQRLQNIVCKYRKRLPCSAKRGSDCKVQNVALKYDRVSQLVSAKTEGDVNTSRDVPSSPMLDNSKDEVANNAYLLLKLAEQTNDTMCKY</sequence>
<reference evidence="3 4" key="1">
    <citation type="submission" date="2020-06" db="EMBL/GenBank/DDBJ databases">
        <authorList>
            <person name="Li R."/>
            <person name="Bekaert M."/>
        </authorList>
    </citation>
    <scope>NUCLEOTIDE SEQUENCE [LARGE SCALE GENOMIC DNA]</scope>
    <source>
        <strain evidence="4">wild</strain>
    </source>
</reference>
<feature type="compositionally biased region" description="Acidic residues" evidence="1">
    <location>
        <begin position="158"/>
        <end position="170"/>
    </location>
</feature>
<accession>A0A6J8A1W8</accession>
<keyword evidence="2" id="KW-1133">Transmembrane helix</keyword>
<proteinExistence type="predicted"/>
<feature type="region of interest" description="Disordered" evidence="1">
    <location>
        <begin position="330"/>
        <end position="349"/>
    </location>
</feature>
<feature type="transmembrane region" description="Helical" evidence="2">
    <location>
        <begin position="202"/>
        <end position="223"/>
    </location>
</feature>
<evidence type="ECO:0000256" key="1">
    <source>
        <dbReference type="SAM" id="MobiDB-lite"/>
    </source>
</evidence>
<evidence type="ECO:0000256" key="2">
    <source>
        <dbReference type="SAM" id="Phobius"/>
    </source>
</evidence>
<name>A0A6J8A1W8_MYTCO</name>
<dbReference type="EMBL" id="CACVKT020000574">
    <property type="protein sequence ID" value="CAC5360969.1"/>
    <property type="molecule type" value="Genomic_DNA"/>
</dbReference>
<organism evidence="3 4">
    <name type="scientific">Mytilus coruscus</name>
    <name type="common">Sea mussel</name>
    <dbReference type="NCBI Taxonomy" id="42192"/>
    <lineage>
        <taxon>Eukaryota</taxon>
        <taxon>Metazoa</taxon>
        <taxon>Spiralia</taxon>
        <taxon>Lophotrochozoa</taxon>
        <taxon>Mollusca</taxon>
        <taxon>Bivalvia</taxon>
        <taxon>Autobranchia</taxon>
        <taxon>Pteriomorphia</taxon>
        <taxon>Mytilida</taxon>
        <taxon>Mytiloidea</taxon>
        <taxon>Mytilidae</taxon>
        <taxon>Mytilinae</taxon>
        <taxon>Mytilus</taxon>
    </lineage>
</organism>
<dbReference type="Gene3D" id="1.10.340.70">
    <property type="match status" value="1"/>
</dbReference>
<feature type="region of interest" description="Disordered" evidence="1">
    <location>
        <begin position="137"/>
        <end position="173"/>
    </location>
</feature>
<keyword evidence="4" id="KW-1185">Reference proteome</keyword>
<keyword evidence="2" id="KW-0472">Membrane</keyword>
<gene>
    <name evidence="3" type="ORF">MCOR_3263</name>
</gene>
<dbReference type="AlphaFoldDB" id="A0A6J8A1W8"/>
<dbReference type="Proteomes" id="UP000507470">
    <property type="component" value="Unassembled WGS sequence"/>
</dbReference>
<evidence type="ECO:0000313" key="4">
    <source>
        <dbReference type="Proteomes" id="UP000507470"/>
    </source>
</evidence>
<keyword evidence="2" id="KW-0812">Transmembrane</keyword>
<evidence type="ECO:0000313" key="3">
    <source>
        <dbReference type="EMBL" id="CAC5360969.1"/>
    </source>
</evidence>
<protein>
    <submittedName>
        <fullName evidence="3">Uncharacterized protein</fullName>
    </submittedName>
</protein>